<organism evidence="1 2">
    <name type="scientific">Burkholderia pseudomallei (strain 1026b)</name>
    <dbReference type="NCBI Taxonomy" id="884204"/>
    <lineage>
        <taxon>Bacteria</taxon>
        <taxon>Pseudomonadati</taxon>
        <taxon>Pseudomonadota</taxon>
        <taxon>Betaproteobacteria</taxon>
        <taxon>Burkholderiales</taxon>
        <taxon>Burkholderiaceae</taxon>
        <taxon>Burkholderia</taxon>
        <taxon>pseudomallei group</taxon>
    </lineage>
</organism>
<dbReference type="AlphaFoldDB" id="A0A0H3HQ83"/>
<gene>
    <name evidence="1" type="ordered locus">BP1026B_II0132</name>
</gene>
<sequence>MWLPAANVVCGGLSDWASRENLLRRRGRACLSVVRLRPHREREQVCNARRYDLRLRILAKSVGTRCRHAAFEGDSQSIAVRILDKLRFQRIFEKIDVAVDSKLSHGIGFLRANGLLASLQAVGNFIDRQPGCKQAYDFYFPWR</sequence>
<evidence type="ECO:0000313" key="2">
    <source>
        <dbReference type="Proteomes" id="UP000010087"/>
    </source>
</evidence>
<dbReference type="KEGG" id="bpz:BP1026B_II0132"/>
<dbReference type="Proteomes" id="UP000010087">
    <property type="component" value="Chromosome 2"/>
</dbReference>
<reference evidence="1 2" key="1">
    <citation type="journal article" date="2012" name="PLoS ONE">
        <title>Evolution of Burkholderia pseudomallei in recurrent melioidosis.</title>
        <authorList>
            <person name="Hayden H.S."/>
            <person name="Lim R."/>
            <person name="Brittnacher M.J."/>
            <person name="Sims E.H."/>
            <person name="Ramage E.R."/>
            <person name="Fong C."/>
            <person name="Wu Z."/>
            <person name="Crist E."/>
            <person name="Chang J."/>
            <person name="Zhou Y."/>
            <person name="Radey M."/>
            <person name="Rohmer L."/>
            <person name="Haugen E."/>
            <person name="Gillett W."/>
            <person name="Wuthiekanun V."/>
            <person name="Peacock S.J."/>
            <person name="Kaul R."/>
            <person name="Miller S.I."/>
            <person name="Manoil C."/>
            <person name="Jacobs M.A."/>
        </authorList>
    </citation>
    <scope>NUCLEOTIDE SEQUENCE [LARGE SCALE GENOMIC DNA]</scope>
    <source>
        <strain evidence="1 2">1026b</strain>
    </source>
</reference>
<evidence type="ECO:0000313" key="1">
    <source>
        <dbReference type="EMBL" id="AFI68414.1"/>
    </source>
</evidence>
<protein>
    <submittedName>
        <fullName evidence="1">Uncharacterized protein</fullName>
    </submittedName>
</protein>
<accession>A0A0H3HQ83</accession>
<proteinExistence type="predicted"/>
<name>A0A0H3HQ83_BURP2</name>
<dbReference type="EMBL" id="CP002834">
    <property type="protein sequence ID" value="AFI68414.1"/>
    <property type="molecule type" value="Genomic_DNA"/>
</dbReference>